<dbReference type="InterPro" id="IPR002870">
    <property type="entry name" value="Peptidase_M12B_N"/>
</dbReference>
<proteinExistence type="predicted"/>
<evidence type="ECO:0000313" key="4">
    <source>
        <dbReference type="EMBL" id="KAH9634547.1"/>
    </source>
</evidence>
<evidence type="ECO:0000313" key="5">
    <source>
        <dbReference type="Proteomes" id="UP000814243"/>
    </source>
</evidence>
<dbReference type="PANTHER" id="PTHR45702">
    <property type="entry name" value="ADAM10/ADAM17 METALLOPEPTIDASE FAMILY MEMBER"/>
    <property type="match status" value="1"/>
</dbReference>
<dbReference type="GO" id="GO:0007219">
    <property type="term" value="P:Notch signaling pathway"/>
    <property type="evidence" value="ECO:0007669"/>
    <property type="project" value="TreeGrafter"/>
</dbReference>
<evidence type="ECO:0000256" key="2">
    <source>
        <dbReference type="SAM" id="MobiDB-lite"/>
    </source>
</evidence>
<dbReference type="GO" id="GO:0006509">
    <property type="term" value="P:membrane protein ectodomain proteolysis"/>
    <property type="evidence" value="ECO:0007669"/>
    <property type="project" value="TreeGrafter"/>
</dbReference>
<feature type="compositionally biased region" description="Basic and acidic residues" evidence="2">
    <location>
        <begin position="133"/>
        <end position="144"/>
    </location>
</feature>
<feature type="region of interest" description="Disordered" evidence="2">
    <location>
        <begin position="122"/>
        <end position="176"/>
    </location>
</feature>
<comment type="caution">
    <text evidence="4">The sequence shown here is derived from an EMBL/GenBank/DDBJ whole genome shotgun (WGS) entry which is preliminary data.</text>
</comment>
<dbReference type="AlphaFoldDB" id="A0A922SDT6"/>
<dbReference type="EMBL" id="JACEFF010000605">
    <property type="protein sequence ID" value="KAH9634547.1"/>
    <property type="molecule type" value="Genomic_DNA"/>
</dbReference>
<feature type="domain" description="Peptidase M12B propeptide" evidence="3">
    <location>
        <begin position="28"/>
        <end position="93"/>
    </location>
</feature>
<dbReference type="InterPro" id="IPR051489">
    <property type="entry name" value="ADAM_Metalloproteinase"/>
</dbReference>
<evidence type="ECO:0000256" key="1">
    <source>
        <dbReference type="ARBA" id="ARBA00023157"/>
    </source>
</evidence>
<dbReference type="GO" id="GO:0004222">
    <property type="term" value="F:metalloendopeptidase activity"/>
    <property type="evidence" value="ECO:0007669"/>
    <property type="project" value="TreeGrafter"/>
</dbReference>
<accession>A0A922SDT6</accession>
<dbReference type="Pfam" id="PF01562">
    <property type="entry name" value="Pep_M12B_propep"/>
    <property type="match status" value="1"/>
</dbReference>
<protein>
    <recommendedName>
        <fullName evidence="3">Peptidase M12B propeptide domain-containing protein</fullName>
    </recommendedName>
</protein>
<name>A0A922SDT6_SPOEX</name>
<dbReference type="Proteomes" id="UP000814243">
    <property type="component" value="Unassembled WGS sequence"/>
</dbReference>
<keyword evidence="1" id="KW-1015">Disulfide bond</keyword>
<dbReference type="PANTHER" id="PTHR45702:SF2">
    <property type="entry name" value="KUZBANIAN, ISOFORM A"/>
    <property type="match status" value="1"/>
</dbReference>
<evidence type="ECO:0000259" key="3">
    <source>
        <dbReference type="Pfam" id="PF01562"/>
    </source>
</evidence>
<dbReference type="GO" id="GO:0005886">
    <property type="term" value="C:plasma membrane"/>
    <property type="evidence" value="ECO:0007669"/>
    <property type="project" value="TreeGrafter"/>
</dbReference>
<organism evidence="4 5">
    <name type="scientific">Spodoptera exigua</name>
    <name type="common">Beet armyworm</name>
    <name type="synonym">Noctua fulgens</name>
    <dbReference type="NCBI Taxonomy" id="7107"/>
    <lineage>
        <taxon>Eukaryota</taxon>
        <taxon>Metazoa</taxon>
        <taxon>Ecdysozoa</taxon>
        <taxon>Arthropoda</taxon>
        <taxon>Hexapoda</taxon>
        <taxon>Insecta</taxon>
        <taxon>Pterygota</taxon>
        <taxon>Neoptera</taxon>
        <taxon>Endopterygota</taxon>
        <taxon>Lepidoptera</taxon>
        <taxon>Glossata</taxon>
        <taxon>Ditrysia</taxon>
        <taxon>Noctuoidea</taxon>
        <taxon>Noctuidae</taxon>
        <taxon>Amphipyrinae</taxon>
        <taxon>Spodoptera</taxon>
    </lineage>
</organism>
<reference evidence="4" key="1">
    <citation type="journal article" date="2021" name="G3 (Bethesda)">
        <title>Genome and transcriptome analysis of the beet armyworm Spodoptera exigua reveals targets for pest control. .</title>
        <authorList>
            <person name="Simon S."/>
            <person name="Breeschoten T."/>
            <person name="Jansen H.J."/>
            <person name="Dirks R.P."/>
            <person name="Schranz M.E."/>
            <person name="Ros V.I.D."/>
        </authorList>
    </citation>
    <scope>NUCLEOTIDE SEQUENCE</scope>
    <source>
        <strain evidence="4">TB_SE_WUR_2020</strain>
    </source>
</reference>
<gene>
    <name evidence="4" type="ORF">HF086_016635</name>
</gene>
<sequence length="186" mass="21194">MSVVPTSSRRRLSEYIEHYEGLDYDPDKLHQQHLRARRSIDAPADLSLKFDAHGRNFHLRLRRDLAAFSEDFKVEGSQGQLHDVDTSHIYHGELAEPILKIKTNSIYETDIEQVNSRLNRKSGEVESFSSLARSEHSRTEKTDTKFVGGVRRSDSRNSGPTPIVHREPRTPTLSTPKIDAIVCPHP</sequence>